<name>A0A6H5ICL6_9HYME</name>
<gene>
    <name evidence="2" type="ORF">TBRA_LOCUS7635</name>
</gene>
<protein>
    <submittedName>
        <fullName evidence="2">Uncharacterized protein</fullName>
    </submittedName>
</protein>
<evidence type="ECO:0000313" key="2">
    <source>
        <dbReference type="EMBL" id="CAB0035749.1"/>
    </source>
</evidence>
<reference evidence="2 3" key="1">
    <citation type="submission" date="2020-02" db="EMBL/GenBank/DDBJ databases">
        <authorList>
            <person name="Ferguson B K."/>
        </authorList>
    </citation>
    <scope>NUCLEOTIDE SEQUENCE [LARGE SCALE GENOMIC DNA]</scope>
</reference>
<feature type="region of interest" description="Disordered" evidence="1">
    <location>
        <begin position="1"/>
        <end position="21"/>
    </location>
</feature>
<accession>A0A6H5ICL6</accession>
<evidence type="ECO:0000313" key="3">
    <source>
        <dbReference type="Proteomes" id="UP000479190"/>
    </source>
</evidence>
<proteinExistence type="predicted"/>
<keyword evidence="3" id="KW-1185">Reference proteome</keyword>
<feature type="compositionally biased region" description="Low complexity" evidence="1">
    <location>
        <begin position="1"/>
        <end position="12"/>
    </location>
</feature>
<dbReference type="Proteomes" id="UP000479190">
    <property type="component" value="Unassembled WGS sequence"/>
</dbReference>
<organism evidence="2 3">
    <name type="scientific">Trichogramma brassicae</name>
    <dbReference type="NCBI Taxonomy" id="86971"/>
    <lineage>
        <taxon>Eukaryota</taxon>
        <taxon>Metazoa</taxon>
        <taxon>Ecdysozoa</taxon>
        <taxon>Arthropoda</taxon>
        <taxon>Hexapoda</taxon>
        <taxon>Insecta</taxon>
        <taxon>Pterygota</taxon>
        <taxon>Neoptera</taxon>
        <taxon>Endopterygota</taxon>
        <taxon>Hymenoptera</taxon>
        <taxon>Apocrita</taxon>
        <taxon>Proctotrupomorpha</taxon>
        <taxon>Chalcidoidea</taxon>
        <taxon>Trichogrammatidae</taxon>
        <taxon>Trichogramma</taxon>
    </lineage>
</organism>
<dbReference type="EMBL" id="CADCXV010000797">
    <property type="protein sequence ID" value="CAB0035749.1"/>
    <property type="molecule type" value="Genomic_DNA"/>
</dbReference>
<sequence>MKNSAPAVLLPPVKSPPLPPSPRLAIRTGYTCSRTGASVILAACDKRHTNSKNTRARFIAVSSFANLLTLGRDSQADRQARRTGAGLAFLTAAGLPEIYATLPRHPLLCRGSSSSAPSIFMTSERHMWHCSSGLMKYLCLQDRTEKRRGGGALRTEEIDRERERERDFVKRVRRAPLLRYVRRGKNGRAQARKIVEGTIVSLQSANLAFSTICLALDCIRLRIGRSSECEALRI</sequence>
<evidence type="ECO:0000256" key="1">
    <source>
        <dbReference type="SAM" id="MobiDB-lite"/>
    </source>
</evidence>
<dbReference type="AlphaFoldDB" id="A0A6H5ICL6"/>